<dbReference type="Pfam" id="PF00440">
    <property type="entry name" value="TetR_N"/>
    <property type="match status" value="1"/>
</dbReference>
<dbReference type="InterPro" id="IPR009057">
    <property type="entry name" value="Homeodomain-like_sf"/>
</dbReference>
<gene>
    <name evidence="7" type="ORF">MXMO3_00654</name>
</gene>
<organism evidence="7 8">
    <name type="scientific">Maritalea myrionectae</name>
    <dbReference type="NCBI Taxonomy" id="454601"/>
    <lineage>
        <taxon>Bacteria</taxon>
        <taxon>Pseudomonadati</taxon>
        <taxon>Pseudomonadota</taxon>
        <taxon>Alphaproteobacteria</taxon>
        <taxon>Hyphomicrobiales</taxon>
        <taxon>Devosiaceae</taxon>
        <taxon>Maritalea</taxon>
    </lineage>
</organism>
<dbReference type="GO" id="GO:0003700">
    <property type="term" value="F:DNA-binding transcription factor activity"/>
    <property type="evidence" value="ECO:0007669"/>
    <property type="project" value="TreeGrafter"/>
</dbReference>
<dbReference type="InterPro" id="IPR001647">
    <property type="entry name" value="HTH_TetR"/>
</dbReference>
<evidence type="ECO:0000256" key="2">
    <source>
        <dbReference type="ARBA" id="ARBA00023015"/>
    </source>
</evidence>
<dbReference type="PRINTS" id="PR00455">
    <property type="entry name" value="HTHTETR"/>
</dbReference>
<name>A0A2R4MAW7_9HYPH</name>
<evidence type="ECO:0000256" key="5">
    <source>
        <dbReference type="PROSITE-ProRule" id="PRU00335"/>
    </source>
</evidence>
<accession>A0A2R4MAW7</accession>
<dbReference type="PROSITE" id="PS01081">
    <property type="entry name" value="HTH_TETR_1"/>
    <property type="match status" value="1"/>
</dbReference>
<dbReference type="InterPro" id="IPR039538">
    <property type="entry name" value="BetI_C"/>
</dbReference>
<dbReference type="Gene3D" id="1.10.357.10">
    <property type="entry name" value="Tetracycline Repressor, domain 2"/>
    <property type="match status" value="1"/>
</dbReference>
<keyword evidence="4" id="KW-0804">Transcription</keyword>
<keyword evidence="8" id="KW-1185">Reference proteome</keyword>
<feature type="DNA-binding region" description="H-T-H motif" evidence="5">
    <location>
        <begin position="34"/>
        <end position="53"/>
    </location>
</feature>
<dbReference type="PANTHER" id="PTHR30055:SF234">
    <property type="entry name" value="HTH-TYPE TRANSCRIPTIONAL REGULATOR BETI"/>
    <property type="match status" value="1"/>
</dbReference>
<dbReference type="PANTHER" id="PTHR30055">
    <property type="entry name" value="HTH-TYPE TRANSCRIPTIONAL REGULATOR RUTR"/>
    <property type="match status" value="1"/>
</dbReference>
<dbReference type="InterPro" id="IPR036271">
    <property type="entry name" value="Tet_transcr_reg_TetR-rel_C_sf"/>
</dbReference>
<dbReference type="SUPFAM" id="SSF48498">
    <property type="entry name" value="Tetracyclin repressor-like, C-terminal domain"/>
    <property type="match status" value="1"/>
</dbReference>
<dbReference type="KEGG" id="mmyr:MXMO3_00654"/>
<dbReference type="Proteomes" id="UP000258927">
    <property type="component" value="Chromosome"/>
</dbReference>
<dbReference type="SUPFAM" id="SSF46689">
    <property type="entry name" value="Homeodomain-like"/>
    <property type="match status" value="1"/>
</dbReference>
<dbReference type="InterPro" id="IPR050109">
    <property type="entry name" value="HTH-type_TetR-like_transc_reg"/>
</dbReference>
<dbReference type="GO" id="GO:0000976">
    <property type="term" value="F:transcription cis-regulatory region binding"/>
    <property type="evidence" value="ECO:0007669"/>
    <property type="project" value="TreeGrafter"/>
</dbReference>
<protein>
    <submittedName>
        <fullName evidence="7">HTH-type transcriptional regulator</fullName>
    </submittedName>
</protein>
<dbReference type="Pfam" id="PF13977">
    <property type="entry name" value="TetR_C_6"/>
    <property type="match status" value="1"/>
</dbReference>
<proteinExistence type="predicted"/>
<keyword evidence="2" id="KW-0805">Transcription regulation</keyword>
<feature type="domain" description="HTH tetR-type" evidence="6">
    <location>
        <begin position="11"/>
        <end position="71"/>
    </location>
</feature>
<dbReference type="InterPro" id="IPR023772">
    <property type="entry name" value="DNA-bd_HTH_TetR-type_CS"/>
</dbReference>
<dbReference type="RefSeq" id="WP_162889113.1">
    <property type="nucleotide sequence ID" value="NZ_CP021330.1"/>
</dbReference>
<evidence type="ECO:0000259" key="6">
    <source>
        <dbReference type="PROSITE" id="PS50977"/>
    </source>
</evidence>
<dbReference type="STRING" id="1122213.GCA_000423365_02144"/>
<sequence length="197" mass="22022">MARKKDDALHVKRKSQILAAARACFIEHGIHQTSMQQICSRGEISPGALYRYFPSKQSIIEAIAASEHQSNTDLIDFLAEAKDPVAALQEAVPDLLDHVLDPDFARLMVEISAEASRNTSISKTFDEVEAQFQTELEKIFNRAAKPFSLKRDQHIKAQIFIFLALLDGLVARAAHNDLPPRKQLVMSVQKTIRGLFA</sequence>
<evidence type="ECO:0000313" key="7">
    <source>
        <dbReference type="EMBL" id="AVX03188.1"/>
    </source>
</evidence>
<dbReference type="AlphaFoldDB" id="A0A2R4MAW7"/>
<reference evidence="7 8" key="1">
    <citation type="submission" date="2017-05" db="EMBL/GenBank/DDBJ databases">
        <title>Genome Analysis of Maritalea myrionectae HL2708#5.</title>
        <authorList>
            <consortium name="Cotde Inc.-PKNU"/>
            <person name="Jang D."/>
            <person name="Oh H.-M."/>
        </authorList>
    </citation>
    <scope>NUCLEOTIDE SEQUENCE [LARGE SCALE GENOMIC DNA]</scope>
    <source>
        <strain evidence="7 8">HL2708#5</strain>
    </source>
</reference>
<evidence type="ECO:0000256" key="1">
    <source>
        <dbReference type="ARBA" id="ARBA00022491"/>
    </source>
</evidence>
<keyword evidence="1" id="KW-0678">Repressor</keyword>
<dbReference type="EMBL" id="CP021330">
    <property type="protein sequence ID" value="AVX03188.1"/>
    <property type="molecule type" value="Genomic_DNA"/>
</dbReference>
<keyword evidence="3 5" id="KW-0238">DNA-binding</keyword>
<evidence type="ECO:0000256" key="4">
    <source>
        <dbReference type="ARBA" id="ARBA00023163"/>
    </source>
</evidence>
<evidence type="ECO:0000313" key="8">
    <source>
        <dbReference type="Proteomes" id="UP000258927"/>
    </source>
</evidence>
<dbReference type="PROSITE" id="PS50977">
    <property type="entry name" value="HTH_TETR_2"/>
    <property type="match status" value="1"/>
</dbReference>
<evidence type="ECO:0000256" key="3">
    <source>
        <dbReference type="ARBA" id="ARBA00023125"/>
    </source>
</evidence>